<keyword evidence="1" id="KW-0812">Transmembrane</keyword>
<keyword evidence="1" id="KW-0472">Membrane</keyword>
<accession>A0A1X7EG99</accession>
<reference evidence="2 3" key="1">
    <citation type="submission" date="2017-04" db="EMBL/GenBank/DDBJ databases">
        <authorList>
            <person name="Afonso C.L."/>
            <person name="Miller P.J."/>
            <person name="Scott M.A."/>
            <person name="Spackman E."/>
            <person name="Goraichik I."/>
            <person name="Dimitrov K.M."/>
            <person name="Suarez D.L."/>
            <person name="Swayne D.E."/>
        </authorList>
    </citation>
    <scope>NUCLEOTIDE SEQUENCE [LARGE SCALE GENOMIC DNA]</scope>
    <source>
        <strain evidence="2 3">A2P</strain>
    </source>
</reference>
<dbReference type="Proteomes" id="UP000192936">
    <property type="component" value="Unassembled WGS sequence"/>
</dbReference>
<dbReference type="RefSeq" id="WP_085084074.1">
    <property type="nucleotide sequence ID" value="NZ_FXAK01000002.1"/>
</dbReference>
<keyword evidence="1" id="KW-1133">Transmembrane helix</keyword>
<dbReference type="EMBL" id="FXAK01000002">
    <property type="protein sequence ID" value="SMF33508.1"/>
    <property type="molecule type" value="Genomic_DNA"/>
</dbReference>
<evidence type="ECO:0000313" key="3">
    <source>
        <dbReference type="Proteomes" id="UP000192936"/>
    </source>
</evidence>
<name>A0A1X7EG99_9PROT</name>
<proteinExistence type="predicted"/>
<dbReference type="AlphaFoldDB" id="A0A1X7EG99"/>
<protein>
    <submittedName>
        <fullName evidence="2">Uncharacterized protein</fullName>
    </submittedName>
</protein>
<sequence length="163" mass="17414">MARKKKKKGGGLTLILLIIPAALIVLPTTILFGIGMIPTIVAYVVDRDPDKSAPITVGGLNFCGCMPFAIDLWKHQHTIGAAAKVFADPLAWLVMYTAAAVGWGLYYGIPPLVAGMEVTRAEKRVEVLKQKKVALVQEWGPDVAGDYFDESGGMEPDAGMEGA</sequence>
<dbReference type="STRING" id="286727.SAMN02982917_1646"/>
<evidence type="ECO:0000256" key="1">
    <source>
        <dbReference type="SAM" id="Phobius"/>
    </source>
</evidence>
<gene>
    <name evidence="2" type="ORF">SAMN02982917_1646</name>
</gene>
<dbReference type="OrthoDB" id="7357449at2"/>
<feature type="transmembrane region" description="Helical" evidence="1">
    <location>
        <begin position="85"/>
        <end position="109"/>
    </location>
</feature>
<organism evidence="2 3">
    <name type="scientific">Azospirillum oryzae</name>
    <dbReference type="NCBI Taxonomy" id="286727"/>
    <lineage>
        <taxon>Bacteria</taxon>
        <taxon>Pseudomonadati</taxon>
        <taxon>Pseudomonadota</taxon>
        <taxon>Alphaproteobacteria</taxon>
        <taxon>Rhodospirillales</taxon>
        <taxon>Azospirillaceae</taxon>
        <taxon>Azospirillum</taxon>
    </lineage>
</organism>
<feature type="transmembrane region" description="Helical" evidence="1">
    <location>
        <begin position="12"/>
        <end position="41"/>
    </location>
</feature>
<evidence type="ECO:0000313" key="2">
    <source>
        <dbReference type="EMBL" id="SMF33508.1"/>
    </source>
</evidence>